<sequence>MAAALKCPTMDQKLSSSYIIISHSVVQYAKCLLFADDLKLSLPIKENNDCEKLQSDFDRNTNLDFFISITISRILLTLINLFTIVYRNFSQYNLINQ</sequence>
<reference evidence="2 3" key="1">
    <citation type="submission" date="2017-07" db="EMBL/GenBank/DDBJ databases">
        <authorList>
            <person name="Talla V."/>
            <person name="Backstrom N."/>
        </authorList>
    </citation>
    <scope>NUCLEOTIDE SEQUENCE [LARGE SCALE GENOMIC DNA]</scope>
</reference>
<organism evidence="2 3">
    <name type="scientific">Leptidea sinapis</name>
    <dbReference type="NCBI Taxonomy" id="189913"/>
    <lineage>
        <taxon>Eukaryota</taxon>
        <taxon>Metazoa</taxon>
        <taxon>Ecdysozoa</taxon>
        <taxon>Arthropoda</taxon>
        <taxon>Hexapoda</taxon>
        <taxon>Insecta</taxon>
        <taxon>Pterygota</taxon>
        <taxon>Neoptera</taxon>
        <taxon>Endopterygota</taxon>
        <taxon>Lepidoptera</taxon>
        <taxon>Glossata</taxon>
        <taxon>Ditrysia</taxon>
        <taxon>Papilionoidea</taxon>
        <taxon>Pieridae</taxon>
        <taxon>Dismorphiinae</taxon>
        <taxon>Leptidea</taxon>
    </lineage>
</organism>
<evidence type="ECO:0000313" key="2">
    <source>
        <dbReference type="EMBL" id="VVD00283.1"/>
    </source>
</evidence>
<protein>
    <submittedName>
        <fullName evidence="2">Uncharacterized protein</fullName>
    </submittedName>
</protein>
<dbReference type="AlphaFoldDB" id="A0A5E4QRH4"/>
<dbReference type="Proteomes" id="UP000324832">
    <property type="component" value="Unassembled WGS sequence"/>
</dbReference>
<keyword evidence="3" id="KW-1185">Reference proteome</keyword>
<gene>
    <name evidence="2" type="ORF">LSINAPIS_LOCUS10955</name>
</gene>
<keyword evidence="1" id="KW-1133">Transmembrane helix</keyword>
<keyword evidence="1" id="KW-0472">Membrane</keyword>
<accession>A0A5E4QRH4</accession>
<feature type="transmembrane region" description="Helical" evidence="1">
    <location>
        <begin position="65"/>
        <end position="86"/>
    </location>
</feature>
<keyword evidence="1" id="KW-0812">Transmembrane</keyword>
<evidence type="ECO:0000313" key="3">
    <source>
        <dbReference type="Proteomes" id="UP000324832"/>
    </source>
</evidence>
<evidence type="ECO:0000256" key="1">
    <source>
        <dbReference type="SAM" id="Phobius"/>
    </source>
</evidence>
<dbReference type="EMBL" id="FZQP02004568">
    <property type="protein sequence ID" value="VVD00283.1"/>
    <property type="molecule type" value="Genomic_DNA"/>
</dbReference>
<name>A0A5E4QRH4_9NEOP</name>
<proteinExistence type="predicted"/>